<dbReference type="RefSeq" id="WP_086183310.1">
    <property type="nucleotide sequence ID" value="NZ_FNPK01000003.1"/>
</dbReference>
<feature type="transmembrane region" description="Helical" evidence="8">
    <location>
        <begin position="47"/>
        <end position="66"/>
    </location>
</feature>
<dbReference type="GO" id="GO:0005886">
    <property type="term" value="C:plasma membrane"/>
    <property type="evidence" value="ECO:0007669"/>
    <property type="project" value="UniProtKB-SubCell"/>
</dbReference>
<protein>
    <submittedName>
        <fullName evidence="9">Trk system potassium uptake protein TrkH</fullName>
    </submittedName>
</protein>
<keyword evidence="10" id="KW-1185">Reference proteome</keyword>
<dbReference type="InterPro" id="IPR003445">
    <property type="entry name" value="Cat_transpt"/>
</dbReference>
<dbReference type="AlphaFoldDB" id="A0A1H3GUL4"/>
<evidence type="ECO:0000256" key="4">
    <source>
        <dbReference type="ARBA" id="ARBA00022692"/>
    </source>
</evidence>
<evidence type="ECO:0000256" key="6">
    <source>
        <dbReference type="ARBA" id="ARBA00023065"/>
    </source>
</evidence>
<keyword evidence="5 8" id="KW-1133">Transmembrane helix</keyword>
<dbReference type="PANTHER" id="PTHR32024:SF1">
    <property type="entry name" value="KTR SYSTEM POTASSIUM UPTAKE PROTEIN B"/>
    <property type="match status" value="1"/>
</dbReference>
<organism evidence="9 10">
    <name type="scientific">Acinetobacter kyonggiensis</name>
    <dbReference type="NCBI Taxonomy" id="595670"/>
    <lineage>
        <taxon>Bacteria</taxon>
        <taxon>Pseudomonadati</taxon>
        <taxon>Pseudomonadota</taxon>
        <taxon>Gammaproteobacteria</taxon>
        <taxon>Moraxellales</taxon>
        <taxon>Moraxellaceae</taxon>
        <taxon>Acinetobacter</taxon>
    </lineage>
</organism>
<keyword evidence="7 8" id="KW-0472">Membrane</keyword>
<evidence type="ECO:0000313" key="10">
    <source>
        <dbReference type="Proteomes" id="UP000199035"/>
    </source>
</evidence>
<evidence type="ECO:0000256" key="7">
    <source>
        <dbReference type="ARBA" id="ARBA00023136"/>
    </source>
</evidence>
<sequence>MNRLHNKKHNTINLSPPSLLALGFLSFIVIGTLLLKLPIAHYGELSWINALFTATSAVTITGLSVVNVGEAYTTFGKVIIMLLLQCGGLGFMTFAILAALSLSSNIGLKQQVMAQETIGQTSLSKVSFTIKGVLLYSLFFEALGTVILTIAWMQEYDFAHAFFYAAFYSVSAFNNGGFSLFPNSLMSFSEHYFITFTISMLYIIGGIGFVVLMDIKRAHRWKKLSPNSKLILSTIVGLNLAAFIVIWALEASNPLTLAGMSLGDQAVNAWFHATVPRSSGFNSLDMASMSDASTLVTMVLMFIGGGSLSTAGGIKVGTFIIVILSVITFLRRSEELRVFNHSVSKVTSFKAFAVVSITGILIFLGLFTLLILEPNKEFLDLLFEAVSAACTVGLSRGITSELQPASLIALILLMFAGRLGPLTLAYLIATPKKSRLKHPPTDIQIG</sequence>
<evidence type="ECO:0000256" key="2">
    <source>
        <dbReference type="ARBA" id="ARBA00022448"/>
    </source>
</evidence>
<feature type="transmembrane region" description="Helical" evidence="8">
    <location>
        <begin position="161"/>
        <end position="181"/>
    </location>
</feature>
<keyword evidence="6" id="KW-0406">Ion transport</keyword>
<feature type="transmembrane region" description="Helical" evidence="8">
    <location>
        <begin position="407"/>
        <end position="429"/>
    </location>
</feature>
<feature type="transmembrane region" description="Helical" evidence="8">
    <location>
        <begin position="299"/>
        <end position="330"/>
    </location>
</feature>
<dbReference type="PANTHER" id="PTHR32024">
    <property type="entry name" value="TRK SYSTEM POTASSIUM UPTAKE PROTEIN TRKG-RELATED"/>
    <property type="match status" value="1"/>
</dbReference>
<gene>
    <name evidence="9" type="ORF">SAMN05421643_10372</name>
</gene>
<evidence type="ECO:0000256" key="3">
    <source>
        <dbReference type="ARBA" id="ARBA00022475"/>
    </source>
</evidence>
<feature type="transmembrane region" description="Helical" evidence="8">
    <location>
        <begin position="351"/>
        <end position="372"/>
    </location>
</feature>
<feature type="transmembrane region" description="Helical" evidence="8">
    <location>
        <begin position="227"/>
        <end position="249"/>
    </location>
</feature>
<evidence type="ECO:0000256" key="8">
    <source>
        <dbReference type="SAM" id="Phobius"/>
    </source>
</evidence>
<dbReference type="GO" id="GO:0030001">
    <property type="term" value="P:metal ion transport"/>
    <property type="evidence" value="ECO:0007669"/>
    <property type="project" value="UniProtKB-ARBA"/>
</dbReference>
<feature type="transmembrane region" description="Helical" evidence="8">
    <location>
        <begin position="193"/>
        <end position="215"/>
    </location>
</feature>
<feature type="transmembrane region" description="Helical" evidence="8">
    <location>
        <begin position="133"/>
        <end position="154"/>
    </location>
</feature>
<feature type="transmembrane region" description="Helical" evidence="8">
    <location>
        <begin position="12"/>
        <end position="35"/>
    </location>
</feature>
<keyword evidence="2" id="KW-0813">Transport</keyword>
<dbReference type="GO" id="GO:0008324">
    <property type="term" value="F:monoatomic cation transmembrane transporter activity"/>
    <property type="evidence" value="ECO:0007669"/>
    <property type="project" value="InterPro"/>
</dbReference>
<name>A0A1H3GUL4_9GAMM</name>
<dbReference type="Proteomes" id="UP000199035">
    <property type="component" value="Unassembled WGS sequence"/>
</dbReference>
<comment type="subcellular location">
    <subcellularLocation>
        <location evidence="1">Cell membrane</location>
        <topology evidence="1">Multi-pass membrane protein</topology>
    </subcellularLocation>
</comment>
<dbReference type="STRING" id="595670.SAMN05421643_10372"/>
<evidence type="ECO:0000313" key="9">
    <source>
        <dbReference type="EMBL" id="SDY07006.1"/>
    </source>
</evidence>
<evidence type="ECO:0000256" key="1">
    <source>
        <dbReference type="ARBA" id="ARBA00004651"/>
    </source>
</evidence>
<accession>A0A1H3GUL4</accession>
<evidence type="ECO:0000256" key="5">
    <source>
        <dbReference type="ARBA" id="ARBA00022989"/>
    </source>
</evidence>
<dbReference type="Pfam" id="PF02386">
    <property type="entry name" value="TrkH"/>
    <property type="match status" value="1"/>
</dbReference>
<feature type="transmembrane region" description="Helical" evidence="8">
    <location>
        <begin position="78"/>
        <end position="100"/>
    </location>
</feature>
<proteinExistence type="predicted"/>
<keyword evidence="3" id="KW-1003">Cell membrane</keyword>
<dbReference type="EMBL" id="FNPK01000003">
    <property type="protein sequence ID" value="SDY07006.1"/>
    <property type="molecule type" value="Genomic_DNA"/>
</dbReference>
<keyword evidence="4 8" id="KW-0812">Transmembrane</keyword>
<reference evidence="10" key="1">
    <citation type="submission" date="2016-10" db="EMBL/GenBank/DDBJ databases">
        <authorList>
            <person name="Varghese N."/>
            <person name="Submissions S."/>
        </authorList>
    </citation>
    <scope>NUCLEOTIDE SEQUENCE [LARGE SCALE GENOMIC DNA]</scope>
    <source>
        <strain evidence="10">ANC 5109</strain>
    </source>
</reference>